<reference evidence="18 20" key="2">
    <citation type="submission" date="2019-06" db="EMBL/GenBank/DDBJ databases">
        <title>Whole genome shotgun sequence of Corynebacterium flavescens NBRC 14136.</title>
        <authorList>
            <person name="Hosoyama A."/>
            <person name="Uohara A."/>
            <person name="Ohji S."/>
            <person name="Ichikawa N."/>
        </authorList>
    </citation>
    <scope>NUCLEOTIDE SEQUENCE [LARGE SCALE GENOMIC DNA]</scope>
    <source>
        <strain evidence="18 20">NBRC 14136</strain>
    </source>
</reference>
<dbReference type="GO" id="GO:0008360">
    <property type="term" value="P:regulation of cell shape"/>
    <property type="evidence" value="ECO:0007669"/>
    <property type="project" value="UniProtKB-UniRule"/>
</dbReference>
<evidence type="ECO:0000313" key="18">
    <source>
        <dbReference type="EMBL" id="GEB98920.1"/>
    </source>
</evidence>
<dbReference type="FunFam" id="2.40.440.10:FF:000005">
    <property type="entry name" value="L,D-transpeptidase 2"/>
    <property type="match status" value="1"/>
</dbReference>
<evidence type="ECO:0000256" key="5">
    <source>
        <dbReference type="ARBA" id="ARBA00022960"/>
    </source>
</evidence>
<evidence type="ECO:0000256" key="2">
    <source>
        <dbReference type="ARBA" id="ARBA00022475"/>
    </source>
</evidence>
<keyword evidence="10" id="KW-0012">Acyltransferase</keyword>
<gene>
    <name evidence="18" type="primary">lppS</name>
    <name evidence="18" type="ORF">CFL01nite_24150</name>
    <name evidence="17" type="ORF">CFLV_10005</name>
</gene>
<keyword evidence="3" id="KW-0808">Transferase</keyword>
<dbReference type="Proteomes" id="UP000315353">
    <property type="component" value="Unassembled WGS sequence"/>
</dbReference>
<comment type="pathway">
    <text evidence="1 13">Cell wall biogenesis; peptidoglycan biosynthesis.</text>
</comment>
<dbReference type="PANTHER" id="PTHR30582">
    <property type="entry name" value="L,D-TRANSPEPTIDASE"/>
    <property type="match status" value="1"/>
</dbReference>
<accession>A0A1L7CNP4</accession>
<dbReference type="KEGG" id="cfc:CFLV_10005"/>
<feature type="signal peptide" evidence="15">
    <location>
        <begin position="1"/>
        <end position="26"/>
    </location>
</feature>
<keyword evidence="4 15" id="KW-0732">Signal</keyword>
<keyword evidence="8" id="KW-0564">Palmitate</keyword>
<dbReference type="Gene3D" id="2.40.440.10">
    <property type="entry name" value="L,D-transpeptidase catalytic domain-like"/>
    <property type="match status" value="1"/>
</dbReference>
<reference evidence="17 19" key="1">
    <citation type="submission" date="2014-08" db="EMBL/GenBank/DDBJ databases">
        <title>Complete genome sequence of Corynebacterium flavescens OJ8(T)(=DSM 20296(T)), isolated from cheese.</title>
        <authorList>
            <person name="Ruckert C."/>
            <person name="Albersmeier A."/>
            <person name="Winkler A."/>
            <person name="Kalinowski J."/>
        </authorList>
    </citation>
    <scope>NUCLEOTIDE SEQUENCE [LARGE SCALE GENOMIC DNA]</scope>
    <source>
        <strain evidence="17 19">OJ8</strain>
    </source>
</reference>
<evidence type="ECO:0000313" key="20">
    <source>
        <dbReference type="Proteomes" id="UP000315353"/>
    </source>
</evidence>
<dbReference type="OrthoDB" id="5242354at2"/>
<dbReference type="UniPathway" id="UPA00219"/>
<dbReference type="Gene3D" id="2.60.40.3710">
    <property type="match status" value="1"/>
</dbReference>
<dbReference type="GO" id="GO:0005576">
    <property type="term" value="C:extracellular region"/>
    <property type="evidence" value="ECO:0007669"/>
    <property type="project" value="TreeGrafter"/>
</dbReference>
<evidence type="ECO:0000256" key="14">
    <source>
        <dbReference type="SAM" id="MobiDB-lite"/>
    </source>
</evidence>
<protein>
    <submittedName>
        <fullName evidence="17">L,D-transpeptidase LppS</fullName>
    </submittedName>
</protein>
<evidence type="ECO:0000256" key="13">
    <source>
        <dbReference type="PROSITE-ProRule" id="PRU01373"/>
    </source>
</evidence>
<dbReference type="Gene3D" id="2.60.40.3780">
    <property type="match status" value="1"/>
</dbReference>
<keyword evidence="6 13" id="KW-0573">Peptidoglycan synthesis</keyword>
<evidence type="ECO:0000256" key="1">
    <source>
        <dbReference type="ARBA" id="ARBA00004752"/>
    </source>
</evidence>
<evidence type="ECO:0000259" key="16">
    <source>
        <dbReference type="PROSITE" id="PS52029"/>
    </source>
</evidence>
<comment type="pathway">
    <text evidence="12">Glycan biosynthesis.</text>
</comment>
<evidence type="ECO:0000256" key="11">
    <source>
        <dbReference type="ARBA" id="ARBA00023316"/>
    </source>
</evidence>
<dbReference type="Proteomes" id="UP000185479">
    <property type="component" value="Chromosome"/>
</dbReference>
<keyword evidence="5 13" id="KW-0133">Cell shape</keyword>
<feature type="compositionally biased region" description="Basic and acidic residues" evidence="14">
    <location>
        <begin position="41"/>
        <end position="72"/>
    </location>
</feature>
<evidence type="ECO:0000256" key="4">
    <source>
        <dbReference type="ARBA" id="ARBA00022729"/>
    </source>
</evidence>
<feature type="active site" description="Nucleophile" evidence="13">
    <location>
        <position position="352"/>
    </location>
</feature>
<dbReference type="CDD" id="cd16913">
    <property type="entry name" value="YkuD_like"/>
    <property type="match status" value="1"/>
</dbReference>
<proteinExistence type="predicted"/>
<organism evidence="17 19">
    <name type="scientific">Corynebacterium flavescens</name>
    <dbReference type="NCBI Taxonomy" id="28028"/>
    <lineage>
        <taxon>Bacteria</taxon>
        <taxon>Bacillati</taxon>
        <taxon>Actinomycetota</taxon>
        <taxon>Actinomycetes</taxon>
        <taxon>Mycobacteriales</taxon>
        <taxon>Corynebacteriaceae</taxon>
        <taxon>Corynebacterium</taxon>
    </lineage>
</organism>
<dbReference type="Pfam" id="PF17964">
    <property type="entry name" value="Big_10"/>
    <property type="match status" value="1"/>
</dbReference>
<dbReference type="EMBL" id="CP009246">
    <property type="protein sequence ID" value="APT87464.1"/>
    <property type="molecule type" value="Genomic_DNA"/>
</dbReference>
<evidence type="ECO:0000313" key="17">
    <source>
        <dbReference type="EMBL" id="APT87464.1"/>
    </source>
</evidence>
<dbReference type="InterPro" id="IPR050979">
    <property type="entry name" value="LD-transpeptidase"/>
</dbReference>
<dbReference type="GeneID" id="82881020"/>
<dbReference type="STRING" id="28028.CFLV_10005"/>
<evidence type="ECO:0000313" key="19">
    <source>
        <dbReference type="Proteomes" id="UP000185479"/>
    </source>
</evidence>
<keyword evidence="11 13" id="KW-0961">Cell wall biogenesis/degradation</keyword>
<keyword evidence="2" id="KW-1003">Cell membrane</keyword>
<dbReference type="PROSITE" id="PS52029">
    <property type="entry name" value="LD_TPASE"/>
    <property type="match status" value="1"/>
</dbReference>
<evidence type="ECO:0000256" key="3">
    <source>
        <dbReference type="ARBA" id="ARBA00022679"/>
    </source>
</evidence>
<keyword evidence="9" id="KW-0449">Lipoprotein</keyword>
<dbReference type="PANTHER" id="PTHR30582:SF2">
    <property type="entry name" value="L,D-TRANSPEPTIDASE YCIB-RELATED"/>
    <property type="match status" value="1"/>
</dbReference>
<evidence type="ECO:0000256" key="7">
    <source>
        <dbReference type="ARBA" id="ARBA00023136"/>
    </source>
</evidence>
<feature type="domain" description="L,D-TPase catalytic" evidence="16">
    <location>
        <begin position="251"/>
        <end position="376"/>
    </location>
</feature>
<dbReference type="CDD" id="cd13432">
    <property type="entry name" value="LDT_IgD_like_2"/>
    <property type="match status" value="1"/>
</dbReference>
<evidence type="ECO:0000256" key="10">
    <source>
        <dbReference type="ARBA" id="ARBA00023315"/>
    </source>
</evidence>
<dbReference type="SUPFAM" id="SSF141523">
    <property type="entry name" value="L,D-transpeptidase catalytic domain-like"/>
    <property type="match status" value="1"/>
</dbReference>
<dbReference type="GO" id="GO:0071972">
    <property type="term" value="F:peptidoglycan L,D-transpeptidase activity"/>
    <property type="evidence" value="ECO:0007669"/>
    <property type="project" value="TreeGrafter"/>
</dbReference>
<evidence type="ECO:0000256" key="6">
    <source>
        <dbReference type="ARBA" id="ARBA00022984"/>
    </source>
</evidence>
<dbReference type="GO" id="GO:0016746">
    <property type="term" value="F:acyltransferase activity"/>
    <property type="evidence" value="ECO:0007669"/>
    <property type="project" value="UniProtKB-KW"/>
</dbReference>
<feature type="chain" id="PRO_5044061014" evidence="15">
    <location>
        <begin position="27"/>
        <end position="408"/>
    </location>
</feature>
<dbReference type="EMBL" id="BJNB01000075">
    <property type="protein sequence ID" value="GEB98920.1"/>
    <property type="molecule type" value="Genomic_DNA"/>
</dbReference>
<dbReference type="InterPro" id="IPR038063">
    <property type="entry name" value="Transpep_catalytic_dom"/>
</dbReference>
<dbReference type="Pfam" id="PF03734">
    <property type="entry name" value="YkuD"/>
    <property type="match status" value="1"/>
</dbReference>
<evidence type="ECO:0000256" key="8">
    <source>
        <dbReference type="ARBA" id="ARBA00023139"/>
    </source>
</evidence>
<dbReference type="RefSeq" id="WP_075730400.1">
    <property type="nucleotide sequence ID" value="NZ_BJNB01000075.1"/>
</dbReference>
<keyword evidence="7" id="KW-0472">Membrane</keyword>
<feature type="active site" description="Proton donor/acceptor" evidence="13">
    <location>
        <position position="334"/>
    </location>
</feature>
<evidence type="ECO:0000256" key="15">
    <source>
        <dbReference type="SAM" id="SignalP"/>
    </source>
</evidence>
<name>A0A1L7CNP4_CORFL</name>
<dbReference type="GO" id="GO:0071555">
    <property type="term" value="P:cell wall organization"/>
    <property type="evidence" value="ECO:0007669"/>
    <property type="project" value="UniProtKB-UniRule"/>
</dbReference>
<dbReference type="GO" id="GO:0018104">
    <property type="term" value="P:peptidoglycan-protein cross-linking"/>
    <property type="evidence" value="ECO:0007669"/>
    <property type="project" value="TreeGrafter"/>
</dbReference>
<sequence>MLNSLPNVRRVLAAATISLTALVATACTISGAEDLPADQVQSKDGDKSQSSADKEKKEKEAKAFDISVKDGATDVDPSQPVTVTAQSKLKSVTMTNESGTEVAEKLSKDEKEWSTDEVLGYNRTYTIKASDVDGDSETITFSTPQAAGVSEVALSPLPDSEVGIGQVIGVRFGNYVTDRKAAEKTITVKTTPEVKGAFYWINNQEVRWRPEEFWEPGTKVQVDVDLYGKNLGGGIYGGEDASTNFTIGDRVISIVDNATKTMKVYKNKELLREIPVSLGTDGVWDTPNGRYVIGDEYENLIMDSSTFGLAQDAGGYRTNVQYATQMSYSGIFVHAAPWSVGAQGVYNQSHGCVNVTTEAAQWFQSVVKRGDIVRVVNTGGETLSPFDGLGDWNMSWDEWSKGNADANT</sequence>
<keyword evidence="19" id="KW-1185">Reference proteome</keyword>
<feature type="region of interest" description="Disordered" evidence="14">
    <location>
        <begin position="33"/>
        <end position="79"/>
    </location>
</feature>
<dbReference type="AlphaFoldDB" id="A0A1L7CNP4"/>
<dbReference type="InterPro" id="IPR005490">
    <property type="entry name" value="LD_TPept_cat_dom"/>
</dbReference>
<dbReference type="InterPro" id="IPR041280">
    <property type="entry name" value="Big_10"/>
</dbReference>
<evidence type="ECO:0000256" key="9">
    <source>
        <dbReference type="ARBA" id="ARBA00023288"/>
    </source>
</evidence>
<evidence type="ECO:0000256" key="12">
    <source>
        <dbReference type="ARBA" id="ARBA00060592"/>
    </source>
</evidence>